<keyword evidence="2" id="KW-1185">Reference proteome</keyword>
<reference evidence="1 2" key="1">
    <citation type="submission" date="2015-07" db="EMBL/GenBank/DDBJ databases">
        <authorList>
            <person name="Ju K.-S."/>
            <person name="Doroghazi J.R."/>
            <person name="Metcalf W.W."/>
        </authorList>
    </citation>
    <scope>NUCLEOTIDE SEQUENCE [LARGE SCALE GENOMIC DNA]</scope>
    <source>
        <strain evidence="1 2">NRRL B-3589</strain>
    </source>
</reference>
<dbReference type="SUPFAM" id="SSF54506">
    <property type="entry name" value="Diaminopimelate epimerase-like"/>
    <property type="match status" value="1"/>
</dbReference>
<accession>A0ABR5JBM7</accession>
<gene>
    <name evidence="1" type="ORF">ADK38_06740</name>
</gene>
<feature type="non-terminal residue" evidence="1">
    <location>
        <position position="104"/>
    </location>
</feature>
<evidence type="ECO:0000313" key="1">
    <source>
        <dbReference type="EMBL" id="KOG90794.1"/>
    </source>
</evidence>
<dbReference type="Proteomes" id="UP000037020">
    <property type="component" value="Unassembled WGS sequence"/>
</dbReference>
<proteinExistence type="predicted"/>
<name>A0ABR5JBM7_9ACTN</name>
<organism evidence="1 2">
    <name type="scientific">Streptomyces varsoviensis</name>
    <dbReference type="NCBI Taxonomy" id="67373"/>
    <lineage>
        <taxon>Bacteria</taxon>
        <taxon>Bacillati</taxon>
        <taxon>Actinomycetota</taxon>
        <taxon>Actinomycetes</taxon>
        <taxon>Kitasatosporales</taxon>
        <taxon>Streptomycetaceae</taxon>
        <taxon>Streptomyces</taxon>
    </lineage>
</organism>
<evidence type="ECO:0000313" key="2">
    <source>
        <dbReference type="Proteomes" id="UP000037020"/>
    </source>
</evidence>
<comment type="caution">
    <text evidence="1">The sequence shown here is derived from an EMBL/GenBank/DDBJ whole genome shotgun (WGS) entry which is preliminary data.</text>
</comment>
<feature type="non-terminal residue" evidence="1">
    <location>
        <position position="1"/>
    </location>
</feature>
<dbReference type="Gene3D" id="3.10.310.10">
    <property type="entry name" value="Diaminopimelate Epimerase, Chain A, domain 1"/>
    <property type="match status" value="1"/>
</dbReference>
<sequence>SRTEDLFADDPRLFDRLVRVREAAAALLGWPTTGAFPKVAAVMAAESGQIAVRAVSVPTWHPTIALTGAACVAAAVRIEGTVPWAAARQAGVPDGTVDIVTAGG</sequence>
<protein>
    <submittedName>
        <fullName evidence="1">Uncharacterized protein</fullName>
    </submittedName>
</protein>
<dbReference type="EMBL" id="LGUT01000555">
    <property type="protein sequence ID" value="KOG90794.1"/>
    <property type="molecule type" value="Genomic_DNA"/>
</dbReference>